<evidence type="ECO:0000313" key="1">
    <source>
        <dbReference type="EMBL" id="KAJ5329202.1"/>
    </source>
</evidence>
<proteinExistence type="predicted"/>
<name>A0A9W9Q8J7_PENBR</name>
<reference evidence="1" key="2">
    <citation type="journal article" date="2023" name="IMA Fungus">
        <title>Comparative genomic study of the Penicillium genus elucidates a diverse pangenome and 15 lateral gene transfer events.</title>
        <authorList>
            <person name="Petersen C."/>
            <person name="Sorensen T."/>
            <person name="Nielsen M.R."/>
            <person name="Sondergaard T.E."/>
            <person name="Sorensen J.L."/>
            <person name="Fitzpatrick D.A."/>
            <person name="Frisvad J.C."/>
            <person name="Nielsen K.L."/>
        </authorList>
    </citation>
    <scope>NUCLEOTIDE SEQUENCE</scope>
    <source>
        <strain evidence="1">IBT 35673</strain>
    </source>
</reference>
<organism evidence="1 2">
    <name type="scientific">Penicillium brevicompactum</name>
    <dbReference type="NCBI Taxonomy" id="5074"/>
    <lineage>
        <taxon>Eukaryota</taxon>
        <taxon>Fungi</taxon>
        <taxon>Dikarya</taxon>
        <taxon>Ascomycota</taxon>
        <taxon>Pezizomycotina</taxon>
        <taxon>Eurotiomycetes</taxon>
        <taxon>Eurotiomycetidae</taxon>
        <taxon>Eurotiales</taxon>
        <taxon>Aspergillaceae</taxon>
        <taxon>Penicillium</taxon>
    </lineage>
</organism>
<accession>A0A9W9Q8J7</accession>
<dbReference type="AlphaFoldDB" id="A0A9W9Q8J7"/>
<protein>
    <submittedName>
        <fullName evidence="1">Uncharacterized protein</fullName>
    </submittedName>
</protein>
<comment type="caution">
    <text evidence="1">The sequence shown here is derived from an EMBL/GenBank/DDBJ whole genome shotgun (WGS) entry which is preliminary data.</text>
</comment>
<evidence type="ECO:0000313" key="2">
    <source>
        <dbReference type="Proteomes" id="UP001147695"/>
    </source>
</evidence>
<dbReference type="Proteomes" id="UP001147695">
    <property type="component" value="Unassembled WGS sequence"/>
</dbReference>
<dbReference type="EMBL" id="JAPZBQ010000005">
    <property type="protein sequence ID" value="KAJ5329202.1"/>
    <property type="molecule type" value="Genomic_DNA"/>
</dbReference>
<sequence>MKSSVSSILRDRDIPHRRDVIDSAFQDPRNAEWASTHLRPDTLLSKDELALYTKLESSGALQPILHDPELDATRPILEDDLRRAIESLEASTATITKQTETLKLQCDTLNKQFGREQNVEIQRIKDIARLRKKHEAGRQNTTMAAAELSNELEGDFRTATDRSGAESKKILAALSTRLKQDDKSLASLEALMSSIKVRGNDASTVKRTGHLSTMLSEYVAEEIHYRLDRLYLENIQADIGSGSLDGATSTALEEELESLYPEIELLAEMSTRQQFHEPILRELQNEHGQLQEASREKLDQALDMLIEMTLSKQDLAKQLEVRESSSELLEQLASLYQSEAAVEPPQPSSRRESLRRRSLQPGLLLAPRTPVAPPTAQPAVDTMMRRVGIAPESIRGDRGIHDLHEKRRDMSLVLNNLTIAVDAPLLSHLDPLDHAYQLLGSSLQTNSQYETSLRDPSEESLLSGLEAELVRLQAGVQKLEMGVLHERDSMQDRFMERWS</sequence>
<gene>
    <name evidence="1" type="ORF">N7452_009592</name>
</gene>
<reference evidence="1" key="1">
    <citation type="submission" date="2022-12" db="EMBL/GenBank/DDBJ databases">
        <authorList>
            <person name="Petersen C."/>
        </authorList>
    </citation>
    <scope>NUCLEOTIDE SEQUENCE</scope>
    <source>
        <strain evidence="1">IBT 35673</strain>
    </source>
</reference>